<gene>
    <name evidence="3" type="ORF">LA66_09860</name>
</gene>
<feature type="chain" id="PRO_5002059610" evidence="2">
    <location>
        <begin position="24"/>
        <end position="325"/>
    </location>
</feature>
<dbReference type="EMBL" id="JRFJ01000002">
    <property type="protein sequence ID" value="KHJ54859.1"/>
    <property type="molecule type" value="Genomic_DNA"/>
</dbReference>
<comment type="similarity">
    <text evidence="1">Belongs to the UPF0065 (bug) family.</text>
</comment>
<dbReference type="InterPro" id="IPR005064">
    <property type="entry name" value="BUG"/>
</dbReference>
<dbReference type="Pfam" id="PF03401">
    <property type="entry name" value="TctC"/>
    <property type="match status" value="1"/>
</dbReference>
<proteinExistence type="inferred from homology"/>
<dbReference type="STRING" id="370622.LA66_09860"/>
<dbReference type="PIRSF" id="PIRSF017082">
    <property type="entry name" value="YflP"/>
    <property type="match status" value="1"/>
</dbReference>
<dbReference type="AlphaFoldDB" id="A0A0B1Q384"/>
<dbReference type="Gene3D" id="3.40.190.10">
    <property type="entry name" value="Periplasmic binding protein-like II"/>
    <property type="match status" value="1"/>
</dbReference>
<comment type="caution">
    <text evidence="3">The sequence shown here is derived from an EMBL/GenBank/DDBJ whole genome shotgun (WGS) entry which is preliminary data.</text>
</comment>
<dbReference type="PANTHER" id="PTHR42928:SF5">
    <property type="entry name" value="BLR1237 PROTEIN"/>
    <property type="match status" value="1"/>
</dbReference>
<organism evidence="3 4">
    <name type="scientific">Aureimonas altamirensis</name>
    <dbReference type="NCBI Taxonomy" id="370622"/>
    <lineage>
        <taxon>Bacteria</taxon>
        <taxon>Pseudomonadati</taxon>
        <taxon>Pseudomonadota</taxon>
        <taxon>Alphaproteobacteria</taxon>
        <taxon>Hyphomicrobiales</taxon>
        <taxon>Aurantimonadaceae</taxon>
        <taxon>Aureimonas</taxon>
    </lineage>
</organism>
<evidence type="ECO:0000313" key="3">
    <source>
        <dbReference type="EMBL" id="KHJ54859.1"/>
    </source>
</evidence>
<name>A0A0B1Q384_9HYPH</name>
<evidence type="ECO:0000256" key="1">
    <source>
        <dbReference type="ARBA" id="ARBA00006987"/>
    </source>
</evidence>
<accession>A0A0B1Q384</accession>
<evidence type="ECO:0000313" key="4">
    <source>
        <dbReference type="Proteomes" id="UP000030826"/>
    </source>
</evidence>
<evidence type="ECO:0000256" key="2">
    <source>
        <dbReference type="SAM" id="SignalP"/>
    </source>
</evidence>
<dbReference type="PANTHER" id="PTHR42928">
    <property type="entry name" value="TRICARBOXYLATE-BINDING PROTEIN"/>
    <property type="match status" value="1"/>
</dbReference>
<dbReference type="Gene3D" id="3.40.190.150">
    <property type="entry name" value="Bordetella uptake gene, domain 1"/>
    <property type="match status" value="1"/>
</dbReference>
<feature type="signal peptide" evidence="2">
    <location>
        <begin position="1"/>
        <end position="23"/>
    </location>
</feature>
<keyword evidence="2" id="KW-0732">Signal</keyword>
<reference evidence="3 4" key="1">
    <citation type="submission" date="2014-09" db="EMBL/GenBank/DDBJ databases">
        <title>Isolation and characterization of Aurantimonas altamirensis ON-56566 from clinical sample following a dog bite.</title>
        <authorList>
            <person name="Eshaghi A."/>
            <person name="Li A."/>
            <person name="Shahinas D."/>
            <person name="Bahn P."/>
            <person name="Kus J.V."/>
            <person name="Patel S.N."/>
        </authorList>
    </citation>
    <scope>NUCLEOTIDE SEQUENCE [LARGE SCALE GENOMIC DNA]</scope>
    <source>
        <strain evidence="3 4">ON-56566</strain>
    </source>
</reference>
<sequence length="325" mass="34796">MKTLLFAALAAAVSLSAVGTARAQDYPTQPVTLMIPFSAGGPTDVIARLLAQVMSEDLGQQVLVENVTGAGGTLASGRLAKSTPDGYTVLLHHMGIATSATLYRNLPYDPLTAFDYIGQVTTVPMLLVSRPDYPAEDFKQLLETIREKPEETLLANAGPGAVSHLCGMLFMQAVGVQLTTVPYPGTGPAMTDTMGGQVDLLCDQTTGATNPVQSKAVKAYATATKERIAVLPDVPTALEQGLDGFEIGVWNGMYVPAGTPEPVKERLTDALQKALQDETVIRRFAELGTEPVPQEDATPQSLEKQYKEQIEFWRPLIEEAGEYAN</sequence>
<dbReference type="RefSeq" id="WP_039191957.1">
    <property type="nucleotide sequence ID" value="NZ_JRFJ01000002.1"/>
</dbReference>
<dbReference type="SUPFAM" id="SSF53850">
    <property type="entry name" value="Periplasmic binding protein-like II"/>
    <property type="match status" value="1"/>
</dbReference>
<protein>
    <submittedName>
        <fullName evidence="3">Protein in the TAR-I ttuE-ttuC' intergenic region</fullName>
    </submittedName>
</protein>
<dbReference type="Proteomes" id="UP000030826">
    <property type="component" value="Unassembled WGS sequence"/>
</dbReference>
<dbReference type="InterPro" id="IPR042100">
    <property type="entry name" value="Bug_dom1"/>
</dbReference>